<evidence type="ECO:0000256" key="1">
    <source>
        <dbReference type="SAM" id="MobiDB-lite"/>
    </source>
</evidence>
<organism evidence="2 3">
    <name type="scientific">Alicyclobacillus tolerans</name>
    <dbReference type="NCBI Taxonomy" id="90970"/>
    <lineage>
        <taxon>Bacteria</taxon>
        <taxon>Bacillati</taxon>
        <taxon>Bacillota</taxon>
        <taxon>Bacilli</taxon>
        <taxon>Bacillales</taxon>
        <taxon>Alicyclobacillaceae</taxon>
        <taxon>Alicyclobacillus</taxon>
    </lineage>
</organism>
<protein>
    <submittedName>
        <fullName evidence="2">Uncharacterized protein</fullName>
    </submittedName>
</protein>
<dbReference type="Proteomes" id="UP000184016">
    <property type="component" value="Unassembled WGS sequence"/>
</dbReference>
<name>A0A1M6Y9B1_9BACL</name>
<sequence length="65" mass="7125">MEPVAGLQCGAGGRHEDQRRGHTALPEWHGDLQYPGCDDGVQLSQVVFQRLGSHASMDETDRHAL</sequence>
<evidence type="ECO:0000313" key="3">
    <source>
        <dbReference type="Proteomes" id="UP000184016"/>
    </source>
</evidence>
<dbReference type="AlphaFoldDB" id="A0A1M6Y9B1"/>
<proteinExistence type="predicted"/>
<gene>
    <name evidence="2" type="ORF">SAMN05443507_1461</name>
</gene>
<dbReference type="EMBL" id="FRAF01000046">
    <property type="protein sequence ID" value="SHL14886.1"/>
    <property type="molecule type" value="Genomic_DNA"/>
</dbReference>
<evidence type="ECO:0000313" key="2">
    <source>
        <dbReference type="EMBL" id="SHL14886.1"/>
    </source>
</evidence>
<reference evidence="3" key="1">
    <citation type="submission" date="2016-11" db="EMBL/GenBank/DDBJ databases">
        <authorList>
            <person name="Varghese N."/>
            <person name="Submissions S."/>
        </authorList>
    </citation>
    <scope>NUCLEOTIDE SEQUENCE [LARGE SCALE GENOMIC DNA]</scope>
    <source>
        <strain evidence="3">USBA-503</strain>
    </source>
</reference>
<accession>A0A1M6Y9B1</accession>
<feature type="region of interest" description="Disordered" evidence="1">
    <location>
        <begin position="1"/>
        <end position="27"/>
    </location>
</feature>
<keyword evidence="3" id="KW-1185">Reference proteome</keyword>